<gene>
    <name evidence="1" type="ORF">Tci_879939</name>
</gene>
<sequence length="61" mass="7472">SDRRHLVRDANRVKVDCKHLVLEFCAVIDSYDDDRRLRKNRDPFQKRYDHSWKEKDVPCDI</sequence>
<reference evidence="1" key="1">
    <citation type="journal article" date="2019" name="Sci. Rep.">
        <title>Draft genome of Tanacetum cinerariifolium, the natural source of mosquito coil.</title>
        <authorList>
            <person name="Yamashiro T."/>
            <person name="Shiraishi A."/>
            <person name="Satake H."/>
            <person name="Nakayama K."/>
        </authorList>
    </citation>
    <scope>NUCLEOTIDE SEQUENCE</scope>
</reference>
<organism evidence="1">
    <name type="scientific">Tanacetum cinerariifolium</name>
    <name type="common">Dalmatian daisy</name>
    <name type="synonym">Chrysanthemum cinerariifolium</name>
    <dbReference type="NCBI Taxonomy" id="118510"/>
    <lineage>
        <taxon>Eukaryota</taxon>
        <taxon>Viridiplantae</taxon>
        <taxon>Streptophyta</taxon>
        <taxon>Embryophyta</taxon>
        <taxon>Tracheophyta</taxon>
        <taxon>Spermatophyta</taxon>
        <taxon>Magnoliopsida</taxon>
        <taxon>eudicotyledons</taxon>
        <taxon>Gunneridae</taxon>
        <taxon>Pentapetalae</taxon>
        <taxon>asterids</taxon>
        <taxon>campanulids</taxon>
        <taxon>Asterales</taxon>
        <taxon>Asteraceae</taxon>
        <taxon>Asteroideae</taxon>
        <taxon>Anthemideae</taxon>
        <taxon>Anthemidinae</taxon>
        <taxon>Tanacetum</taxon>
    </lineage>
</organism>
<protein>
    <submittedName>
        <fullName evidence="1">Uncharacterized protein</fullName>
    </submittedName>
</protein>
<feature type="non-terminal residue" evidence="1">
    <location>
        <position position="1"/>
    </location>
</feature>
<comment type="caution">
    <text evidence="1">The sequence shown here is derived from an EMBL/GenBank/DDBJ whole genome shotgun (WGS) entry which is preliminary data.</text>
</comment>
<dbReference type="AlphaFoldDB" id="A0A699TDU6"/>
<proteinExistence type="predicted"/>
<name>A0A699TDU6_TANCI</name>
<evidence type="ECO:0000313" key="1">
    <source>
        <dbReference type="EMBL" id="GFD07970.1"/>
    </source>
</evidence>
<accession>A0A699TDU6</accession>
<dbReference type="EMBL" id="BKCJ011235057">
    <property type="protein sequence ID" value="GFD07970.1"/>
    <property type="molecule type" value="Genomic_DNA"/>
</dbReference>